<dbReference type="Gene3D" id="3.40.50.11900">
    <property type="match status" value="1"/>
</dbReference>
<dbReference type="Pfam" id="PF06050">
    <property type="entry name" value="HGD-D"/>
    <property type="match status" value="1"/>
</dbReference>
<protein>
    <submittedName>
        <fullName evidence="2">2-hydroxyacyl-CoA dehydratase family protein</fullName>
    </submittedName>
</protein>
<name>A0ABS9XSA7_9ACTN</name>
<keyword evidence="3" id="KW-1185">Reference proteome</keyword>
<proteinExistence type="inferred from homology"/>
<dbReference type="PANTHER" id="PTHR30548:SF1">
    <property type="entry name" value="DEHYDRATASE SUBUNIT MJ0007-RELATED"/>
    <property type="match status" value="1"/>
</dbReference>
<dbReference type="PANTHER" id="PTHR30548">
    <property type="entry name" value="2-HYDROXYGLUTARYL-COA DEHYDRATASE, D-COMPONENT-RELATED"/>
    <property type="match status" value="1"/>
</dbReference>
<dbReference type="Proteomes" id="UP001165270">
    <property type="component" value="Unassembled WGS sequence"/>
</dbReference>
<gene>
    <name evidence="2" type="ORF">MQN93_35145</name>
</gene>
<dbReference type="RefSeq" id="WP_242712709.1">
    <property type="nucleotide sequence ID" value="NZ_JALDAX010000018.1"/>
</dbReference>
<evidence type="ECO:0000313" key="2">
    <source>
        <dbReference type="EMBL" id="MCI3244959.1"/>
    </source>
</evidence>
<evidence type="ECO:0000256" key="1">
    <source>
        <dbReference type="ARBA" id="ARBA00005806"/>
    </source>
</evidence>
<dbReference type="EMBL" id="JALDAX010000018">
    <property type="protein sequence ID" value="MCI3244959.1"/>
    <property type="molecule type" value="Genomic_DNA"/>
</dbReference>
<organism evidence="2 3">
    <name type="scientific">Streptomyces spinosisporus</name>
    <dbReference type="NCBI Taxonomy" id="2927582"/>
    <lineage>
        <taxon>Bacteria</taxon>
        <taxon>Bacillati</taxon>
        <taxon>Actinomycetota</taxon>
        <taxon>Actinomycetes</taxon>
        <taxon>Kitasatosporales</taxon>
        <taxon>Streptomycetaceae</taxon>
        <taxon>Streptomyces</taxon>
    </lineage>
</organism>
<comment type="similarity">
    <text evidence="1">Belongs to the FldB/FldC dehydratase alpha/beta subunit family.</text>
</comment>
<dbReference type="InterPro" id="IPR010327">
    <property type="entry name" value="FldB/FldC_alpha/beta"/>
</dbReference>
<sequence>MSESTSIRPRRRTGPRLAAARDALQHQREWFATLRGQTEQGRPLALVNADAPQELFRAMDVPYVVNQWWSSIISAKRMSGRYLKALRERGLPDDVEQYSALPLAEALSPRGDDAPWGGLPTPSLVLAECTGDSMRRMFQLWESELGVPFWPLESAAAETVAVNWWELMRHDWETAIGSARIDLLQDELKALIPRIEELAGARFDEERLAQVMALSNEQAEWNRRTRDLLAAAPRCPVPVDDIIPAVMIPQWHRGTSWATAAAKSVYDEVSSLVGEGRAVVPEERHRLMWIGRGLWFDMDFYRSFEQSHGAVFVWSMYLALAADAYARYGDDPLRALAARFCAFRDQMYTPPWSVEWYVKEAKTHRVDGVVHLISPDSRSSWFTTHALRQAGIPVLEIRADNADGRSLDPRAMHDQVARWIESLPDQSQGC</sequence>
<comment type="caution">
    <text evidence="2">The sequence shown here is derived from an EMBL/GenBank/DDBJ whole genome shotgun (WGS) entry which is preliminary data.</text>
</comment>
<evidence type="ECO:0000313" key="3">
    <source>
        <dbReference type="Proteomes" id="UP001165270"/>
    </source>
</evidence>
<accession>A0ABS9XSA7</accession>
<reference evidence="2" key="1">
    <citation type="submission" date="2022-03" db="EMBL/GenBank/DDBJ databases">
        <title>Streptomyces 7R015 and 7R016 isolated from Barleria lupulina in Thailand.</title>
        <authorList>
            <person name="Kanchanasin P."/>
            <person name="Phongsopitanun W."/>
            <person name="Tanasupawat S."/>
        </authorList>
    </citation>
    <scope>NUCLEOTIDE SEQUENCE</scope>
    <source>
        <strain evidence="2">7R016</strain>
    </source>
</reference>